<reference evidence="2" key="1">
    <citation type="submission" date="2011-02" db="EMBL/GenBank/DDBJ databases">
        <authorList>
            <person name="Aslett M."/>
        </authorList>
    </citation>
    <scope>NUCLEOTIDE SEQUENCE</scope>
    <source>
        <strain evidence="2">Liverpool</strain>
    </source>
</reference>
<evidence type="ECO:0000313" key="4">
    <source>
        <dbReference type="Proteomes" id="UP000007494"/>
    </source>
</evidence>
<name>F0VNF4_NEOCL</name>
<feature type="compositionally biased region" description="Polar residues" evidence="1">
    <location>
        <begin position="713"/>
        <end position="726"/>
    </location>
</feature>
<feature type="compositionally biased region" description="Basic and acidic residues" evidence="1">
    <location>
        <begin position="167"/>
        <end position="177"/>
    </location>
</feature>
<feature type="region of interest" description="Disordered" evidence="1">
    <location>
        <begin position="597"/>
        <end position="629"/>
    </location>
</feature>
<feature type="compositionally biased region" description="Low complexity" evidence="1">
    <location>
        <begin position="597"/>
        <end position="611"/>
    </location>
</feature>
<feature type="compositionally biased region" description="Low complexity" evidence="1">
    <location>
        <begin position="179"/>
        <end position="191"/>
    </location>
</feature>
<dbReference type="EMBL" id="LN714486">
    <property type="protein sequence ID" value="CEL69980.1"/>
    <property type="molecule type" value="Genomic_DNA"/>
</dbReference>
<feature type="compositionally biased region" description="Low complexity" evidence="1">
    <location>
        <begin position="727"/>
        <end position="765"/>
    </location>
</feature>
<reference evidence="3" key="4">
    <citation type="journal article" date="2015" name="PLoS ONE">
        <title>Comprehensive Evaluation of Toxoplasma gondii VEG and Neospora caninum LIV Genomes with Tachyzoite Stage Transcriptome and Proteome Defines Novel Transcript Features.</title>
        <authorList>
            <person name="Ramaprasad A."/>
            <person name="Mourier T."/>
            <person name="Naeem R."/>
            <person name="Malas T.B."/>
            <person name="Moussa E."/>
            <person name="Panigrahi A."/>
            <person name="Vermont S.J."/>
            <person name="Otto T.D."/>
            <person name="Wastling J."/>
            <person name="Pain A."/>
        </authorList>
    </citation>
    <scope>NUCLEOTIDE SEQUENCE</scope>
    <source>
        <strain evidence="3">Liverpool</strain>
    </source>
</reference>
<feature type="compositionally biased region" description="Acidic residues" evidence="1">
    <location>
        <begin position="238"/>
        <end position="247"/>
    </location>
</feature>
<dbReference type="OrthoDB" id="334004at2759"/>
<feature type="compositionally biased region" description="Basic and acidic residues" evidence="1">
    <location>
        <begin position="322"/>
        <end position="331"/>
    </location>
</feature>
<dbReference type="RefSeq" id="XP_003885278.1">
    <property type="nucleotide sequence ID" value="XM_003885229.1"/>
</dbReference>
<feature type="compositionally biased region" description="Basic and acidic residues" evidence="1">
    <location>
        <begin position="672"/>
        <end position="689"/>
    </location>
</feature>
<feature type="compositionally biased region" description="Basic and acidic residues" evidence="1">
    <location>
        <begin position="109"/>
        <end position="118"/>
    </location>
</feature>
<reference evidence="2" key="2">
    <citation type="submission" date="2011-03" db="EMBL/GenBank/DDBJ databases">
        <title>Comparative genomics and transcriptomics of Neospora caninum and Toxoplasma gondii.</title>
        <authorList>
            <person name="Reid A.J."/>
            <person name="Sohal A."/>
            <person name="Harris D."/>
            <person name="Quail M."/>
            <person name="Sanders M."/>
            <person name="Berriman M."/>
            <person name="Wastling J.M."/>
            <person name="Pain A."/>
        </authorList>
    </citation>
    <scope>NUCLEOTIDE SEQUENCE</scope>
    <source>
        <strain evidence="2">Liverpool</strain>
    </source>
</reference>
<feature type="compositionally biased region" description="Low complexity" evidence="1">
    <location>
        <begin position="619"/>
        <end position="629"/>
    </location>
</feature>
<evidence type="ECO:0000313" key="3">
    <source>
        <dbReference type="EMBL" id="CEL69980.1"/>
    </source>
</evidence>
<dbReference type="VEuPathDB" id="ToxoDB:NCLIV_056740"/>
<dbReference type="OMA" id="MHASWQT"/>
<evidence type="ECO:0000256" key="1">
    <source>
        <dbReference type="SAM" id="MobiDB-lite"/>
    </source>
</evidence>
<feature type="compositionally biased region" description="Low complexity" evidence="1">
    <location>
        <begin position="505"/>
        <end position="540"/>
    </location>
</feature>
<feature type="compositionally biased region" description="Low complexity" evidence="1">
    <location>
        <begin position="390"/>
        <end position="420"/>
    </location>
</feature>
<feature type="region of interest" description="Disordered" evidence="1">
    <location>
        <begin position="779"/>
        <end position="827"/>
    </location>
</feature>
<dbReference type="EMBL" id="FR823392">
    <property type="protein sequence ID" value="CBZ55250.1"/>
    <property type="molecule type" value="Genomic_DNA"/>
</dbReference>
<gene>
    <name evidence="3" type="ORF">BN1204_056740</name>
    <name evidence="2" type="ORF">NCLIV_056740</name>
</gene>
<feature type="compositionally biased region" description="Acidic residues" evidence="1">
    <location>
        <begin position="298"/>
        <end position="321"/>
    </location>
</feature>
<sequence>MSGSQLCSASPLEDEALLLSDDVCLLRPSPPFLLRSGENSQADDSQATCLQNFSQSQWTPDSAHGSYAFWRQNGHPHRSRLLDSQFTDSPGDRVYIHPTWDEWTNAKRRKEEPSHEAQTRNCGKYAIPPEGERRNPCASSSSCASMLKNQAWHLDCRPSSSPLCPPSRERDGDEEPHVSSSLAARQSSSAAGHTVFPSCQAQAPPSEHRASVLSRLAAGPQGEGFPRRVVQRGREENEGGDEADPAGDGDSGSVGSAREERKLAGRQNTQRKARPRDSATGIILQHFRGLGFSQAMYTEDEMDEEEDDHEGCREDLEEEPAEEAKEQKPNEAEVENAQAAEEERDADVLPLDVSPSRRLRKPRLDPASPSVSSFVNALPSKSAVPSPSLRPSCSITSAASSPSSSAAASRAAPAACGSSRAEPESRDRLSSALHASWQADGGDAACEREEGDDEDDKKTEKADEEGEEASIGKPASPERPALAPFETSSHFSAADALHLSSFAASLRPSSPSSFSPASAAALPASASPCSSSFRPVSPSSDPWGHGLRSGRPWLCCRRDSEDLDDLLNVDVDTCDGETPSFASAVFKASASSAASAPLQSAASSLPASSPREPLPPSRRPSLSRASASSTSRSLCSSLSSSLSSSPLLCLSYPEEKPRFAGPYDGSSPPALSREHGNEAVPRREKEQRLAAESVVSRDSAAWPRASESPFPANPTSTPIKRQTFTQSAAASLSPSHCSSPVPSSPPFSSASSSLSSSLASSSSLSSAPAAASPVCAFPRFSASRPSGAGPPAFVPRHLPSDAWKSRDGRLPATKTGTQLLQSSGLQL</sequence>
<feature type="region of interest" description="Disordered" evidence="1">
    <location>
        <begin position="658"/>
        <end position="765"/>
    </location>
</feature>
<feature type="region of interest" description="Disordered" evidence="1">
    <location>
        <begin position="155"/>
        <end position="487"/>
    </location>
</feature>
<protein>
    <submittedName>
        <fullName evidence="2">Uncharacterized protein</fullName>
    </submittedName>
</protein>
<feature type="compositionally biased region" description="Low complexity" evidence="1">
    <location>
        <begin position="815"/>
        <end position="827"/>
    </location>
</feature>
<evidence type="ECO:0000313" key="2">
    <source>
        <dbReference type="EMBL" id="CBZ55250.1"/>
    </source>
</evidence>
<dbReference type="AlphaFoldDB" id="F0VNF4"/>
<dbReference type="eggNOG" id="ENOG502TMIF">
    <property type="taxonomic scope" value="Eukaryota"/>
</dbReference>
<dbReference type="InParanoid" id="F0VNF4"/>
<feature type="region of interest" description="Disordered" evidence="1">
    <location>
        <begin position="107"/>
        <end position="140"/>
    </location>
</feature>
<organism evidence="2 4">
    <name type="scientific">Neospora caninum (strain Liverpool)</name>
    <dbReference type="NCBI Taxonomy" id="572307"/>
    <lineage>
        <taxon>Eukaryota</taxon>
        <taxon>Sar</taxon>
        <taxon>Alveolata</taxon>
        <taxon>Apicomplexa</taxon>
        <taxon>Conoidasida</taxon>
        <taxon>Coccidia</taxon>
        <taxon>Eucoccidiorida</taxon>
        <taxon>Eimeriorina</taxon>
        <taxon>Sarcocystidae</taxon>
        <taxon>Neospora</taxon>
    </lineage>
</organism>
<feature type="region of interest" description="Disordered" evidence="1">
    <location>
        <begin position="505"/>
        <end position="548"/>
    </location>
</feature>
<accession>F0VNF4</accession>
<dbReference type="GeneID" id="13440663"/>
<proteinExistence type="predicted"/>
<dbReference type="Proteomes" id="UP000007494">
    <property type="component" value="Chromosome XI"/>
</dbReference>
<keyword evidence="4" id="KW-1185">Reference proteome</keyword>
<reference evidence="4" key="3">
    <citation type="journal article" date="2012" name="PLoS Pathog.">
        <title>Comparative genomics of the apicomplexan parasites Toxoplasma gondii and Neospora caninum: Coccidia differing in host range and transmission strategy.</title>
        <authorList>
            <person name="Reid A.J."/>
            <person name="Vermont S.J."/>
            <person name="Cotton J.A."/>
            <person name="Harris D."/>
            <person name="Hill-Cawthorne G.A."/>
            <person name="Konen-Waisman S."/>
            <person name="Latham S.M."/>
            <person name="Mourier T."/>
            <person name="Norton R."/>
            <person name="Quail M.A."/>
            <person name="Sanders M."/>
            <person name="Shanmugam D."/>
            <person name="Sohal A."/>
            <person name="Wasmuth J.D."/>
            <person name="Brunk B."/>
            <person name="Grigg M.E."/>
            <person name="Howard J.C."/>
            <person name="Parkinson J."/>
            <person name="Roos D.S."/>
            <person name="Trees A.J."/>
            <person name="Berriman M."/>
            <person name="Pain A."/>
            <person name="Wastling J.M."/>
        </authorList>
    </citation>
    <scope>NUCLEOTIDE SEQUENCE [LARGE SCALE GENOMIC DNA]</scope>
    <source>
        <strain evidence="4">Liverpool</strain>
    </source>
</reference>